<comment type="caution">
    <text evidence="7">The sequence shown here is derived from an EMBL/GenBank/DDBJ whole genome shotgun (WGS) entry which is preliminary data.</text>
</comment>
<evidence type="ECO:0000256" key="1">
    <source>
        <dbReference type="ARBA" id="ARBA00004141"/>
    </source>
</evidence>
<dbReference type="PANTHER" id="PTHR43701:SF2">
    <property type="entry name" value="MEMBRANE TRANSPORTER PROTEIN YJNA-RELATED"/>
    <property type="match status" value="1"/>
</dbReference>
<feature type="transmembrane region" description="Helical" evidence="6">
    <location>
        <begin position="63"/>
        <end position="80"/>
    </location>
</feature>
<reference evidence="7" key="1">
    <citation type="submission" date="2022-12" db="EMBL/GenBank/DDBJ databases">
        <title>Reference genome sequencing for broad-spectrum identification of bacterial and archaeal isolates by mass spectrometry.</title>
        <authorList>
            <person name="Sekiguchi Y."/>
            <person name="Tourlousse D.M."/>
        </authorList>
    </citation>
    <scope>NUCLEOTIDE SEQUENCE</scope>
    <source>
        <strain evidence="7">14</strain>
    </source>
</reference>
<keyword evidence="4 6" id="KW-1133">Transmembrane helix</keyword>
<dbReference type="AlphaFoldDB" id="A0A9W6CYV8"/>
<accession>A0A9W6CYV8</accession>
<organism evidence="7 8">
    <name type="scientific">Agromyces rhizosphaerae</name>
    <dbReference type="NCBI Taxonomy" id="88374"/>
    <lineage>
        <taxon>Bacteria</taxon>
        <taxon>Bacillati</taxon>
        <taxon>Actinomycetota</taxon>
        <taxon>Actinomycetes</taxon>
        <taxon>Micrococcales</taxon>
        <taxon>Microbacteriaceae</taxon>
        <taxon>Agromyces</taxon>
    </lineage>
</organism>
<feature type="transmembrane region" description="Helical" evidence="6">
    <location>
        <begin position="245"/>
        <end position="265"/>
    </location>
</feature>
<dbReference type="InterPro" id="IPR051598">
    <property type="entry name" value="TSUP/Inactive_protease-like"/>
</dbReference>
<feature type="transmembrane region" description="Helical" evidence="6">
    <location>
        <begin position="86"/>
        <end position="107"/>
    </location>
</feature>
<protein>
    <recommendedName>
        <fullName evidence="6">Probable membrane transporter protein</fullName>
    </recommendedName>
</protein>
<keyword evidence="3 6" id="KW-0812">Transmembrane</keyword>
<evidence type="ECO:0000256" key="2">
    <source>
        <dbReference type="ARBA" id="ARBA00009142"/>
    </source>
</evidence>
<proteinExistence type="inferred from homology"/>
<name>A0A9W6CYV8_9MICO</name>
<keyword evidence="6" id="KW-1003">Cell membrane</keyword>
<feature type="transmembrane region" description="Helical" evidence="6">
    <location>
        <begin position="18"/>
        <end position="51"/>
    </location>
</feature>
<dbReference type="GO" id="GO:0005886">
    <property type="term" value="C:plasma membrane"/>
    <property type="evidence" value="ECO:0007669"/>
    <property type="project" value="UniProtKB-SubCell"/>
</dbReference>
<evidence type="ECO:0000256" key="3">
    <source>
        <dbReference type="ARBA" id="ARBA00022692"/>
    </source>
</evidence>
<dbReference type="InterPro" id="IPR002781">
    <property type="entry name" value="TM_pro_TauE-like"/>
</dbReference>
<evidence type="ECO:0000256" key="4">
    <source>
        <dbReference type="ARBA" id="ARBA00022989"/>
    </source>
</evidence>
<evidence type="ECO:0000313" key="8">
    <source>
        <dbReference type="Proteomes" id="UP001144396"/>
    </source>
</evidence>
<feature type="transmembrane region" description="Helical" evidence="6">
    <location>
        <begin position="146"/>
        <end position="175"/>
    </location>
</feature>
<evidence type="ECO:0000313" key="7">
    <source>
        <dbReference type="EMBL" id="GLI27804.1"/>
    </source>
</evidence>
<gene>
    <name evidence="7" type="ORF">ARHIZOSPH14_20460</name>
</gene>
<comment type="similarity">
    <text evidence="2 6">Belongs to the 4-toluene sulfonate uptake permease (TSUP) (TC 2.A.102) family.</text>
</comment>
<comment type="subcellular location">
    <subcellularLocation>
        <location evidence="6">Cell membrane</location>
        <topology evidence="6">Multi-pass membrane protein</topology>
    </subcellularLocation>
    <subcellularLocation>
        <location evidence="1">Membrane</location>
        <topology evidence="1">Multi-pass membrane protein</topology>
    </subcellularLocation>
</comment>
<evidence type="ECO:0000256" key="5">
    <source>
        <dbReference type="ARBA" id="ARBA00023136"/>
    </source>
</evidence>
<dbReference type="RefSeq" id="WP_281884647.1">
    <property type="nucleotide sequence ID" value="NZ_BSDP01000001.1"/>
</dbReference>
<dbReference type="PANTHER" id="PTHR43701">
    <property type="entry name" value="MEMBRANE TRANSPORTER PROTEIN MJ0441-RELATED"/>
    <property type="match status" value="1"/>
</dbReference>
<evidence type="ECO:0000256" key="6">
    <source>
        <dbReference type="RuleBase" id="RU363041"/>
    </source>
</evidence>
<feature type="transmembrane region" description="Helical" evidence="6">
    <location>
        <begin position="219"/>
        <end position="239"/>
    </location>
</feature>
<dbReference type="Proteomes" id="UP001144396">
    <property type="component" value="Unassembled WGS sequence"/>
</dbReference>
<keyword evidence="8" id="KW-1185">Reference proteome</keyword>
<dbReference type="EMBL" id="BSDP01000001">
    <property type="protein sequence ID" value="GLI27804.1"/>
    <property type="molecule type" value="Genomic_DNA"/>
</dbReference>
<sequence>MTTPPATPSDEQARGGRYWFWLATVGVIGGVLSGAFGVGGGIIMVPLLIFLTGMDQRRASATSLAAIVPTAIAGATTYFANGQVDVLAALFVAVGGVVGSYLGAMLLRRISLTWLRWMFIAVMLIAAVRLFLVVPTRDQGMLDLDVWTAIALTGLGLVMGIASGLFGVGGGIIAVPGLMALFGMGDLIAKGTSLLVMIPTAISGTVANSRGGLVKLSEAAVVGVAATVASFGGVALAFVMPPALASYLFAALIVFAAVQLAIRAVRAQRKG</sequence>
<keyword evidence="5 6" id="KW-0472">Membrane</keyword>
<feature type="transmembrane region" description="Helical" evidence="6">
    <location>
        <begin position="114"/>
        <end position="134"/>
    </location>
</feature>
<dbReference type="Pfam" id="PF01925">
    <property type="entry name" value="TauE"/>
    <property type="match status" value="2"/>
</dbReference>